<dbReference type="InterPro" id="IPR050638">
    <property type="entry name" value="AA-Vitamin_Transporters"/>
</dbReference>
<evidence type="ECO:0000256" key="1">
    <source>
        <dbReference type="ARBA" id="ARBA00004141"/>
    </source>
</evidence>
<feature type="domain" description="EamA" evidence="6">
    <location>
        <begin position="154"/>
        <end position="289"/>
    </location>
</feature>
<keyword evidence="8" id="KW-1185">Reference proteome</keyword>
<sequence>MAAAQTSPSQVMGSYIALVLIWAATPLAVVWSISGIHPMWGLIGRYTFSLLLMLPLLKILQQSFPVNPLALKSYVAGSMNLIGGQFFMYLAASYLSSSLIALMYGFAPLLAGVVGHSILKTQKLKWFQWLGMVIALCGLVVVFLGQQNSGFHLIGVGMMMISLVSYVFSIFWVKSINAPVPAMAQATGSIAVSFLLSMLIVPFVWQHFPTAISSAKALSGLAFTVVASSVVAMLCYFSLLHQLAPSTIALTNVITPIVAMCLGALLNHEHISFTAVCGMVTVINGLLLYFGQELIALIIKPKTA</sequence>
<dbReference type="RefSeq" id="WP_058356297.1">
    <property type="nucleotide sequence ID" value="NZ_CABKVG010000009.1"/>
</dbReference>
<feature type="domain" description="EamA" evidence="6">
    <location>
        <begin position="16"/>
        <end position="143"/>
    </location>
</feature>
<accession>A0ABY4DXM3</accession>
<feature type="transmembrane region" description="Helical" evidence="5">
    <location>
        <begin position="12"/>
        <end position="33"/>
    </location>
</feature>
<name>A0ABY4DXM3_9NEIS</name>
<evidence type="ECO:0000313" key="8">
    <source>
        <dbReference type="Proteomes" id="UP000832011"/>
    </source>
</evidence>
<evidence type="ECO:0000259" key="6">
    <source>
        <dbReference type="Pfam" id="PF00892"/>
    </source>
</evidence>
<gene>
    <name evidence="7" type="ORF">LVJ82_12360</name>
</gene>
<evidence type="ECO:0000256" key="3">
    <source>
        <dbReference type="ARBA" id="ARBA00022989"/>
    </source>
</evidence>
<organism evidence="7 8">
    <name type="scientific">Vitreoscilla massiliensis</name>
    <dbReference type="NCBI Taxonomy" id="1689272"/>
    <lineage>
        <taxon>Bacteria</taxon>
        <taxon>Pseudomonadati</taxon>
        <taxon>Pseudomonadota</taxon>
        <taxon>Betaproteobacteria</taxon>
        <taxon>Neisseriales</taxon>
        <taxon>Neisseriaceae</taxon>
        <taxon>Vitreoscilla</taxon>
    </lineage>
</organism>
<dbReference type="Pfam" id="PF00892">
    <property type="entry name" value="EamA"/>
    <property type="match status" value="2"/>
</dbReference>
<dbReference type="PANTHER" id="PTHR32322:SF14">
    <property type="entry name" value="PROTEIN PAGO"/>
    <property type="match status" value="1"/>
</dbReference>
<evidence type="ECO:0000313" key="7">
    <source>
        <dbReference type="EMBL" id="UOO88271.1"/>
    </source>
</evidence>
<dbReference type="SUPFAM" id="SSF103481">
    <property type="entry name" value="Multidrug resistance efflux transporter EmrE"/>
    <property type="match status" value="2"/>
</dbReference>
<feature type="transmembrane region" description="Helical" evidence="5">
    <location>
        <begin position="185"/>
        <end position="205"/>
    </location>
</feature>
<reference evidence="7 8" key="1">
    <citation type="journal article" date="2022" name="Res Sq">
        <title>Evolution of multicellular longitudinally dividing oral cavity symbionts (Neisseriaceae).</title>
        <authorList>
            <person name="Nyongesa S."/>
            <person name="Weber P."/>
            <person name="Bernet E."/>
            <person name="Pullido F."/>
            <person name="Nieckarz M."/>
            <person name="Delaby M."/>
            <person name="Nieves C."/>
            <person name="Viehboeck T."/>
            <person name="Krause N."/>
            <person name="Rivera-Millot A."/>
            <person name="Nakamura A."/>
            <person name="Vischer N."/>
            <person name="VanNieuwenhze M."/>
            <person name="Brun Y."/>
            <person name="Cava F."/>
            <person name="Bulgheresi S."/>
            <person name="Veyrier F."/>
        </authorList>
    </citation>
    <scope>NUCLEOTIDE SEQUENCE [LARGE SCALE GENOMIC DNA]</scope>
    <source>
        <strain evidence="7 8">SN4</strain>
    </source>
</reference>
<keyword evidence="2 5" id="KW-0812">Transmembrane</keyword>
<feature type="transmembrane region" description="Helical" evidence="5">
    <location>
        <begin position="126"/>
        <end position="145"/>
    </location>
</feature>
<keyword evidence="3 5" id="KW-1133">Transmembrane helix</keyword>
<dbReference type="InterPro" id="IPR000620">
    <property type="entry name" value="EamA_dom"/>
</dbReference>
<evidence type="ECO:0000256" key="4">
    <source>
        <dbReference type="ARBA" id="ARBA00023136"/>
    </source>
</evidence>
<feature type="transmembrane region" description="Helical" evidence="5">
    <location>
        <begin position="247"/>
        <end position="265"/>
    </location>
</feature>
<protein>
    <submittedName>
        <fullName evidence="7">EamA family transporter</fullName>
    </submittedName>
</protein>
<evidence type="ECO:0000256" key="5">
    <source>
        <dbReference type="SAM" id="Phobius"/>
    </source>
</evidence>
<feature type="transmembrane region" description="Helical" evidence="5">
    <location>
        <begin position="217"/>
        <end position="240"/>
    </location>
</feature>
<feature type="transmembrane region" description="Helical" evidence="5">
    <location>
        <begin position="151"/>
        <end position="173"/>
    </location>
</feature>
<proteinExistence type="predicted"/>
<dbReference type="PANTHER" id="PTHR32322">
    <property type="entry name" value="INNER MEMBRANE TRANSPORTER"/>
    <property type="match status" value="1"/>
</dbReference>
<dbReference type="Proteomes" id="UP000832011">
    <property type="component" value="Chromosome"/>
</dbReference>
<keyword evidence="4 5" id="KW-0472">Membrane</keyword>
<dbReference type="InterPro" id="IPR037185">
    <property type="entry name" value="EmrE-like"/>
</dbReference>
<dbReference type="EMBL" id="CP091511">
    <property type="protein sequence ID" value="UOO88271.1"/>
    <property type="molecule type" value="Genomic_DNA"/>
</dbReference>
<feature type="transmembrane region" description="Helical" evidence="5">
    <location>
        <begin position="98"/>
        <end position="119"/>
    </location>
</feature>
<evidence type="ECO:0000256" key="2">
    <source>
        <dbReference type="ARBA" id="ARBA00022692"/>
    </source>
</evidence>
<feature type="transmembrane region" description="Helical" evidence="5">
    <location>
        <begin position="271"/>
        <end position="290"/>
    </location>
</feature>
<comment type="subcellular location">
    <subcellularLocation>
        <location evidence="1">Membrane</location>
        <topology evidence="1">Multi-pass membrane protein</topology>
    </subcellularLocation>
</comment>